<dbReference type="InterPro" id="IPR055152">
    <property type="entry name" value="Transketolase-like_C_2"/>
</dbReference>
<dbReference type="Gene3D" id="3.40.50.920">
    <property type="match status" value="1"/>
</dbReference>
<dbReference type="GO" id="GO:0046872">
    <property type="term" value="F:metal ion binding"/>
    <property type="evidence" value="ECO:0007669"/>
    <property type="project" value="UniProtKB-KW"/>
</dbReference>
<evidence type="ECO:0000313" key="12">
    <source>
        <dbReference type="EMBL" id="CAA9585404.1"/>
    </source>
</evidence>
<dbReference type="SUPFAM" id="SSF52922">
    <property type="entry name" value="TK C-terminal domain-like"/>
    <property type="match status" value="1"/>
</dbReference>
<proteinExistence type="inferred from homology"/>
<evidence type="ECO:0000256" key="2">
    <source>
        <dbReference type="ARBA" id="ARBA00001964"/>
    </source>
</evidence>
<comment type="similarity">
    <text evidence="4">Belongs to the transketolase family.</text>
</comment>
<evidence type="ECO:0000256" key="5">
    <source>
        <dbReference type="ARBA" id="ARBA00017172"/>
    </source>
</evidence>
<dbReference type="Pfam" id="PF17831">
    <property type="entry name" value="PDH_E1_M"/>
    <property type="match status" value="1"/>
</dbReference>
<evidence type="ECO:0000256" key="8">
    <source>
        <dbReference type="PIRNR" id="PIRNR000156"/>
    </source>
</evidence>
<dbReference type="EC" id="1.2.4.1" evidence="8"/>
<comment type="catalytic activity">
    <reaction evidence="7 8">
        <text>N(6)-[(R)-lipoyl]-L-lysyl-[protein] + pyruvate + H(+) = N(6)-[(R)-S(8)-acetyldihydrolipoyl]-L-lysyl-[protein] + CO2</text>
        <dbReference type="Rhea" id="RHEA:19189"/>
        <dbReference type="Rhea" id="RHEA-COMP:10474"/>
        <dbReference type="Rhea" id="RHEA-COMP:10478"/>
        <dbReference type="ChEBI" id="CHEBI:15361"/>
        <dbReference type="ChEBI" id="CHEBI:15378"/>
        <dbReference type="ChEBI" id="CHEBI:16526"/>
        <dbReference type="ChEBI" id="CHEBI:83099"/>
        <dbReference type="ChEBI" id="CHEBI:83111"/>
        <dbReference type="EC" id="1.2.4.1"/>
    </reaction>
</comment>
<sequence length="810" mass="86075">MALAVHPPVDRTAPPANGGLPPDDLATLEAIERRLLWLSTLIVHHANNVRPNPEKSKVGGHQASSASVVTILTALYFRYLRAGDRVSIKPHASPVFHAAQYLLGRLDRRYLPTLREFGGLQAYPSRTKDPDPVDFSTGSVGLGAVAPVFAAAAARYAAAHFGDITSDRFLALLGDAELDEGNVWETVAEEAISGIGNVVWIVDLNRQSLDRVIPGVRADRLKALFAGAGWHVLEAKYGSRLEAAMAAPGGEALRRRIDAMSNEEYQALIRLPDPAALRRRLGDVPDPAEAEAIRAAVAGTPDEELTRLVANLGGHDLPRLLEVLDEADAVTGAPVVIFAYTVKGYGLPFAGDPLNHSQLLTGAQMEDLRQTSAVPADDPWAPFPPSSAEGRWCAMSAQRLDAPPRASAAPLTPRAIPDGLAAAHPAVTSSQEALGRILMRLADVPALGERVVTLSPDVATSTHLAGWINKVGVFAPEAAEDFEGSGPRMLRWRPGPEGRHIELGISEMNLFMALGQFGLSYELTGQHLIPIGTVYDPFVCRGLDALIYGLYGGAKMVFAGTPAGVSLSPEGGAHQSTVTPSLGIELPGLLFYEPCFGREVEWTLLEALRHCCDREHGLSTYLRLSTKPVDQGLLAEPLTRLGEAELRRQVLLGGYRIVDRTVAAPALPVADAVQIAVGGIMVPEAVAAAEQLHAEGVAATVVNVTSANRLYSALRTARRGQLANASRAADLGHLATLIPVDERHAPIVTVQDGASHSLAFLGSVYGVPVVPLGVDQFGQSGSREALYDHVGIDAAHIVNAAMLALELAER</sequence>
<accession>A0A6J4VSB3</accession>
<name>A0A6J4VSB3_9BACT</name>
<keyword evidence="9" id="KW-0479">Metal-binding</keyword>
<dbReference type="Gene3D" id="3.40.50.970">
    <property type="match status" value="2"/>
</dbReference>
<dbReference type="InterPro" id="IPR041621">
    <property type="entry name" value="PDH_E1_M"/>
</dbReference>
<dbReference type="SMART" id="SM00861">
    <property type="entry name" value="Transket_pyr"/>
    <property type="match status" value="1"/>
</dbReference>
<feature type="binding site" evidence="9">
    <location>
        <position position="205"/>
    </location>
    <ligand>
        <name>Mg(2+)</name>
        <dbReference type="ChEBI" id="CHEBI:18420"/>
    </ligand>
</feature>
<keyword evidence="8 12" id="KW-0670">Pyruvate</keyword>
<dbReference type="PIRSF" id="PIRSF000156">
    <property type="entry name" value="Pyruvate_dh_E1"/>
    <property type="match status" value="1"/>
</dbReference>
<dbReference type="InterPro" id="IPR009014">
    <property type="entry name" value="Transketo_C/PFOR_II"/>
</dbReference>
<evidence type="ECO:0000256" key="9">
    <source>
        <dbReference type="PIRSR" id="PIRSR000156-1"/>
    </source>
</evidence>
<dbReference type="InterPro" id="IPR005474">
    <property type="entry name" value="Transketolase_N"/>
</dbReference>
<dbReference type="InterPro" id="IPR029061">
    <property type="entry name" value="THDP-binding"/>
</dbReference>
<comment type="cofactor">
    <cofactor evidence="1 9">
        <name>Mg(2+)</name>
        <dbReference type="ChEBI" id="CHEBI:18420"/>
    </cofactor>
</comment>
<dbReference type="InterPro" id="IPR051157">
    <property type="entry name" value="PDH/Transketolase"/>
</dbReference>
<dbReference type="GO" id="GO:0004739">
    <property type="term" value="F:pyruvate dehydrogenase (acetyl-transferring) activity"/>
    <property type="evidence" value="ECO:0007669"/>
    <property type="project" value="UniProtKB-EC"/>
</dbReference>
<dbReference type="AlphaFoldDB" id="A0A6J4VSB3"/>
<evidence type="ECO:0000256" key="7">
    <source>
        <dbReference type="ARBA" id="ARBA00051231"/>
    </source>
</evidence>
<evidence type="ECO:0000256" key="6">
    <source>
        <dbReference type="ARBA" id="ARBA00023052"/>
    </source>
</evidence>
<dbReference type="PANTHER" id="PTHR43825">
    <property type="entry name" value="PYRUVATE DEHYDROGENASE E1 COMPONENT"/>
    <property type="match status" value="1"/>
</dbReference>
<feature type="region of interest" description="Disordered" evidence="10">
    <location>
        <begin position="1"/>
        <end position="22"/>
    </location>
</feature>
<feature type="binding site" evidence="9">
    <location>
        <position position="207"/>
    </location>
    <ligand>
        <name>Mg(2+)</name>
        <dbReference type="ChEBI" id="CHEBI:18420"/>
    </ligand>
</feature>
<dbReference type="InterPro" id="IPR004660">
    <property type="entry name" value="PDH_E1"/>
</dbReference>
<dbReference type="Pfam" id="PF22613">
    <property type="entry name" value="Transketolase_C_1"/>
    <property type="match status" value="1"/>
</dbReference>
<comment type="cofactor">
    <cofactor evidence="2 8">
        <name>thiamine diphosphate</name>
        <dbReference type="ChEBI" id="CHEBI:58937"/>
    </cofactor>
</comment>
<evidence type="ECO:0000256" key="4">
    <source>
        <dbReference type="ARBA" id="ARBA00007131"/>
    </source>
</evidence>
<dbReference type="SUPFAM" id="SSF52518">
    <property type="entry name" value="Thiamin diphosphate-binding fold (THDP-binding)"/>
    <property type="match status" value="2"/>
</dbReference>
<evidence type="ECO:0000256" key="10">
    <source>
        <dbReference type="SAM" id="MobiDB-lite"/>
    </source>
</evidence>
<dbReference type="EMBL" id="CADCWL010000250">
    <property type="protein sequence ID" value="CAA9585404.1"/>
    <property type="molecule type" value="Genomic_DNA"/>
</dbReference>
<dbReference type="InterPro" id="IPR005475">
    <property type="entry name" value="Transketolase-like_Pyr-bd"/>
</dbReference>
<keyword evidence="6 8" id="KW-0786">Thiamine pyrophosphate</keyword>
<gene>
    <name evidence="12" type="ORF">AVDCRST_MAG19-4573</name>
</gene>
<dbReference type="PANTHER" id="PTHR43825:SF4">
    <property type="entry name" value="PYRUVATE DEHYDROGENASE E1 COMPONENT"/>
    <property type="match status" value="1"/>
</dbReference>
<feature type="domain" description="Transketolase-like pyrimidine-binding" evidence="11">
    <location>
        <begin position="428"/>
        <end position="631"/>
    </location>
</feature>
<protein>
    <recommendedName>
        <fullName evidence="5 8">Pyruvate dehydrogenase E1 component</fullName>
        <ecNumber evidence="8">1.2.4.1</ecNumber>
    </recommendedName>
</protein>
<comment type="function">
    <text evidence="3 8">Component of the pyruvate dehydrogenase (PDH) complex, that catalyzes the overall conversion of pyruvate to acetyl-CoA and CO(2).</text>
</comment>
<evidence type="ECO:0000259" key="11">
    <source>
        <dbReference type="SMART" id="SM00861"/>
    </source>
</evidence>
<feature type="binding site" evidence="9">
    <location>
        <position position="175"/>
    </location>
    <ligand>
        <name>Mg(2+)</name>
        <dbReference type="ChEBI" id="CHEBI:18420"/>
    </ligand>
</feature>
<evidence type="ECO:0000256" key="1">
    <source>
        <dbReference type="ARBA" id="ARBA00001946"/>
    </source>
</evidence>
<reference evidence="12" key="1">
    <citation type="submission" date="2020-02" db="EMBL/GenBank/DDBJ databases">
        <authorList>
            <person name="Meier V. D."/>
        </authorList>
    </citation>
    <scope>NUCLEOTIDE SEQUENCE</scope>
    <source>
        <strain evidence="12">AVDCRST_MAG19</strain>
    </source>
</reference>
<keyword evidence="9" id="KW-0460">Magnesium</keyword>
<keyword evidence="8" id="KW-0560">Oxidoreductase</keyword>
<evidence type="ECO:0000256" key="3">
    <source>
        <dbReference type="ARBA" id="ARBA00003157"/>
    </source>
</evidence>
<dbReference type="Pfam" id="PF00456">
    <property type="entry name" value="Transketolase_N"/>
    <property type="match status" value="1"/>
</dbReference>
<organism evidence="12">
    <name type="scientific">uncultured Thermomicrobiales bacterium</name>
    <dbReference type="NCBI Taxonomy" id="1645740"/>
    <lineage>
        <taxon>Bacteria</taxon>
        <taxon>Pseudomonadati</taxon>
        <taxon>Thermomicrobiota</taxon>
        <taxon>Thermomicrobia</taxon>
        <taxon>Thermomicrobiales</taxon>
        <taxon>environmental samples</taxon>
    </lineage>
</organism>